<evidence type="ECO:0000256" key="7">
    <source>
        <dbReference type="PROSITE-ProRule" id="PRU01016"/>
    </source>
</evidence>
<keyword evidence="2 7" id="KW-0489">Methyltransferase</keyword>
<dbReference type="Pfam" id="PF00145">
    <property type="entry name" value="DNA_methylase"/>
    <property type="match status" value="1"/>
</dbReference>
<dbReference type="Gene3D" id="3.40.50.150">
    <property type="entry name" value="Vaccinia Virus protein VP39"/>
    <property type="match status" value="1"/>
</dbReference>
<evidence type="ECO:0000313" key="8">
    <source>
        <dbReference type="EMBL" id="MBB5672323.1"/>
    </source>
</evidence>
<comment type="caution">
    <text evidence="8">The sequence shown here is derived from an EMBL/GenBank/DDBJ whole genome shotgun (WGS) entry which is preliminary data.</text>
</comment>
<proteinExistence type="inferred from homology"/>
<accession>A0AB73H297</accession>
<dbReference type="InterPro" id="IPR029063">
    <property type="entry name" value="SAM-dependent_MTases_sf"/>
</dbReference>
<feature type="active site" evidence="7">
    <location>
        <position position="237"/>
    </location>
</feature>
<evidence type="ECO:0000256" key="4">
    <source>
        <dbReference type="ARBA" id="ARBA00022691"/>
    </source>
</evidence>
<dbReference type="EC" id="2.1.1.37" evidence="1"/>
<comment type="similarity">
    <text evidence="7">Belongs to the class I-like SAM-binding methyltransferase superfamily. C5-methyltransferase family.</text>
</comment>
<dbReference type="AlphaFoldDB" id="A0AB73H297"/>
<evidence type="ECO:0000256" key="6">
    <source>
        <dbReference type="ARBA" id="ARBA00047422"/>
    </source>
</evidence>
<keyword evidence="3 7" id="KW-0808">Transferase</keyword>
<dbReference type="SUPFAM" id="SSF53335">
    <property type="entry name" value="S-adenosyl-L-methionine-dependent methyltransferases"/>
    <property type="match status" value="1"/>
</dbReference>
<keyword evidence="5" id="KW-0680">Restriction system</keyword>
<sequence>MALRHVRTLIDPATDRPIPRGGKFVPHKQVSYTKIGQNKGAPRLWLEGLRLKDCGFDPGSRFRVELDVVNRQVRLKIDPNGDRAVSQRQRNLAAGGVKVTPIVDVAGGGLALALGVGARVRATLSAGEIVFDMHPVDLAIEQRERRTRAQLAEGYLTEATICAGAGIATLALQEGIESEGIKTRVDFIVDREATYLQIAADNNPAITDNTRLYEASLEELDPEALTQASVLQLSLPCTGHSKSGKAKLKLEAAENHPTDALAVFGALKIIDAVQPSVLVSENIVDAKNSASYALLLAYLSEQGYDIFDEVYDGKQAGTIENRKRWYFVAISRGLSQGFSMDLVPDQPRKYATLGDALEHIDDDDERWKSYDYLVEKAVRDAANGKNFKRSLVTPEDTAIGCLGKGYSKARSTEAQLKRDVDAKTRLLTPIEHARVKGVPEVLIENVSSTRAHEVLGQSILYGHAHGIGQAIGRHFNNLKPVPKRGVLQGELAVTSAPAEDEDQPGIAP</sequence>
<name>A0AB73H297_9XANT</name>
<evidence type="ECO:0000256" key="1">
    <source>
        <dbReference type="ARBA" id="ARBA00011975"/>
    </source>
</evidence>
<dbReference type="PANTHER" id="PTHR46098:SF1">
    <property type="entry name" value="TRNA (CYTOSINE(38)-C(5))-METHYLTRANSFERASE"/>
    <property type="match status" value="1"/>
</dbReference>
<dbReference type="GO" id="GO:0032259">
    <property type="term" value="P:methylation"/>
    <property type="evidence" value="ECO:0007669"/>
    <property type="project" value="UniProtKB-KW"/>
</dbReference>
<evidence type="ECO:0000256" key="5">
    <source>
        <dbReference type="ARBA" id="ARBA00022747"/>
    </source>
</evidence>
<gene>
    <name evidence="8" type="ORF">FHR65_003921</name>
</gene>
<reference evidence="8" key="1">
    <citation type="submission" date="2020-08" db="EMBL/GenBank/DDBJ databases">
        <title>Studying the diversity of plant-associated saprophytic bacteria and their role in host health and plant-pathogen interactions.</title>
        <authorList>
            <person name="Potnis N."/>
        </authorList>
    </citation>
    <scope>NUCLEOTIDE SEQUENCE</scope>
    <source>
        <strain evidence="8">F21</strain>
    </source>
</reference>
<protein>
    <recommendedName>
        <fullName evidence="1">DNA (cytosine-5-)-methyltransferase</fullName>
        <ecNumber evidence="1">2.1.1.37</ecNumber>
    </recommendedName>
</protein>
<dbReference type="Proteomes" id="UP000528595">
    <property type="component" value="Unassembled WGS sequence"/>
</dbReference>
<dbReference type="GO" id="GO:0003886">
    <property type="term" value="F:DNA (cytosine-5-)-methyltransferase activity"/>
    <property type="evidence" value="ECO:0007669"/>
    <property type="project" value="UniProtKB-EC"/>
</dbReference>
<dbReference type="InterPro" id="IPR001525">
    <property type="entry name" value="C5_MeTfrase"/>
</dbReference>
<keyword evidence="4 7" id="KW-0949">S-adenosyl-L-methionine</keyword>
<evidence type="ECO:0000256" key="2">
    <source>
        <dbReference type="ARBA" id="ARBA00022603"/>
    </source>
</evidence>
<dbReference type="PANTHER" id="PTHR46098">
    <property type="entry name" value="TRNA (CYTOSINE(38)-C(5))-METHYLTRANSFERASE"/>
    <property type="match status" value="1"/>
</dbReference>
<dbReference type="RefSeq" id="WP_184578652.1">
    <property type="nucleotide sequence ID" value="NZ_JACIIQ010000022.1"/>
</dbReference>
<organism evidence="8">
    <name type="scientific">Xanthomonas arboricola</name>
    <dbReference type="NCBI Taxonomy" id="56448"/>
    <lineage>
        <taxon>Bacteria</taxon>
        <taxon>Pseudomonadati</taxon>
        <taxon>Pseudomonadota</taxon>
        <taxon>Gammaproteobacteria</taxon>
        <taxon>Lysobacterales</taxon>
        <taxon>Lysobacteraceae</taxon>
        <taxon>Xanthomonas</taxon>
    </lineage>
</organism>
<evidence type="ECO:0000256" key="3">
    <source>
        <dbReference type="ARBA" id="ARBA00022679"/>
    </source>
</evidence>
<dbReference type="InterPro" id="IPR050750">
    <property type="entry name" value="C5-MTase"/>
</dbReference>
<dbReference type="EMBL" id="JACIIQ010000022">
    <property type="protein sequence ID" value="MBB5672323.1"/>
    <property type="molecule type" value="Genomic_DNA"/>
</dbReference>
<dbReference type="GO" id="GO:0009307">
    <property type="term" value="P:DNA restriction-modification system"/>
    <property type="evidence" value="ECO:0007669"/>
    <property type="project" value="UniProtKB-KW"/>
</dbReference>
<comment type="catalytic activity">
    <reaction evidence="6">
        <text>a 2'-deoxycytidine in DNA + S-adenosyl-L-methionine = a 5-methyl-2'-deoxycytidine in DNA + S-adenosyl-L-homocysteine + H(+)</text>
        <dbReference type="Rhea" id="RHEA:13681"/>
        <dbReference type="Rhea" id="RHEA-COMP:11369"/>
        <dbReference type="Rhea" id="RHEA-COMP:11370"/>
        <dbReference type="ChEBI" id="CHEBI:15378"/>
        <dbReference type="ChEBI" id="CHEBI:57856"/>
        <dbReference type="ChEBI" id="CHEBI:59789"/>
        <dbReference type="ChEBI" id="CHEBI:85452"/>
        <dbReference type="ChEBI" id="CHEBI:85454"/>
        <dbReference type="EC" id="2.1.1.37"/>
    </reaction>
</comment>
<dbReference type="PROSITE" id="PS51679">
    <property type="entry name" value="SAM_MT_C5"/>
    <property type="match status" value="1"/>
</dbReference>